<keyword evidence="1" id="KW-1133">Transmembrane helix</keyword>
<gene>
    <name evidence="2" type="ORF">BYL167_LOCUS62865</name>
    <name evidence="3" type="ORF">GIL414_LOCUS83633</name>
</gene>
<feature type="transmembrane region" description="Helical" evidence="1">
    <location>
        <begin position="97"/>
        <end position="115"/>
    </location>
</feature>
<dbReference type="EMBL" id="CAJOBH010235470">
    <property type="protein sequence ID" value="CAF5088797.1"/>
    <property type="molecule type" value="Genomic_DNA"/>
</dbReference>
<keyword evidence="1" id="KW-0812">Transmembrane</keyword>
<accession>A0A8S3EVQ6</accession>
<protein>
    <submittedName>
        <fullName evidence="2">Uncharacterized protein</fullName>
    </submittedName>
</protein>
<dbReference type="EMBL" id="CAJOBJ010363665">
    <property type="protein sequence ID" value="CAF5219715.1"/>
    <property type="molecule type" value="Genomic_DNA"/>
</dbReference>
<comment type="caution">
    <text evidence="2">The sequence shown here is derived from an EMBL/GenBank/DDBJ whole genome shotgun (WGS) entry which is preliminary data.</text>
</comment>
<feature type="transmembrane region" description="Helical" evidence="1">
    <location>
        <begin position="6"/>
        <end position="25"/>
    </location>
</feature>
<keyword evidence="1" id="KW-0472">Membrane</keyword>
<organism evidence="2 4">
    <name type="scientific">Rotaria magnacalcarata</name>
    <dbReference type="NCBI Taxonomy" id="392030"/>
    <lineage>
        <taxon>Eukaryota</taxon>
        <taxon>Metazoa</taxon>
        <taxon>Spiralia</taxon>
        <taxon>Gnathifera</taxon>
        <taxon>Rotifera</taxon>
        <taxon>Eurotatoria</taxon>
        <taxon>Bdelloidea</taxon>
        <taxon>Philodinida</taxon>
        <taxon>Philodinidae</taxon>
        <taxon>Rotaria</taxon>
    </lineage>
</organism>
<reference evidence="2" key="1">
    <citation type="submission" date="2021-02" db="EMBL/GenBank/DDBJ databases">
        <authorList>
            <person name="Nowell W R."/>
        </authorList>
    </citation>
    <scope>NUCLEOTIDE SEQUENCE</scope>
</reference>
<dbReference type="Proteomes" id="UP000681720">
    <property type="component" value="Unassembled WGS sequence"/>
</dbReference>
<evidence type="ECO:0000313" key="4">
    <source>
        <dbReference type="Proteomes" id="UP000681967"/>
    </source>
</evidence>
<name>A0A8S3EVQ6_9BILA</name>
<evidence type="ECO:0000256" key="1">
    <source>
        <dbReference type="SAM" id="Phobius"/>
    </source>
</evidence>
<sequence>MWTTFLFSSLFTLFGGWILILIYDVTKALLIKQRRLKLVKTLKNFSHGDYCTRRPSSLWTSNSRLNHDASEDYFSWLQAIKEWENNLISGQTKMGKTLVGIIFICSVASLILYFVDTKNA</sequence>
<evidence type="ECO:0000313" key="2">
    <source>
        <dbReference type="EMBL" id="CAF5088797.1"/>
    </source>
</evidence>
<dbReference type="AlphaFoldDB" id="A0A8S3EVQ6"/>
<dbReference type="Proteomes" id="UP000681967">
    <property type="component" value="Unassembled WGS sequence"/>
</dbReference>
<evidence type="ECO:0000313" key="3">
    <source>
        <dbReference type="EMBL" id="CAF5219715.1"/>
    </source>
</evidence>
<proteinExistence type="predicted"/>